<dbReference type="GeneID" id="102906875"/>
<gene>
    <name evidence="4" type="primary">Mbd3l1</name>
</gene>
<dbReference type="OrthoDB" id="10072024at2759"/>
<evidence type="ECO:0000256" key="1">
    <source>
        <dbReference type="SAM" id="MobiDB-lite"/>
    </source>
</evidence>
<reference evidence="4" key="3">
    <citation type="submission" date="2025-09" db="UniProtKB">
        <authorList>
            <consortium name="Ensembl"/>
        </authorList>
    </citation>
    <scope>IDENTIFICATION</scope>
</reference>
<dbReference type="RefSeq" id="XP_006992752.1">
    <property type="nucleotide sequence ID" value="XM_006992690.4"/>
</dbReference>
<dbReference type="Pfam" id="PF14048">
    <property type="entry name" value="MBD_C"/>
    <property type="match status" value="1"/>
</dbReference>
<dbReference type="GO" id="GO:0005634">
    <property type="term" value="C:nucleus"/>
    <property type="evidence" value="ECO:0007669"/>
    <property type="project" value="UniProtKB-ARBA"/>
</dbReference>
<name>A0A6I9M4T1_PERMB</name>
<feature type="domain" description="Methyl-CpG binding protein 2/3 C-terminal" evidence="2">
    <location>
        <begin position="81"/>
        <end position="169"/>
    </location>
</feature>
<feature type="region of interest" description="Disordered" evidence="1">
    <location>
        <begin position="100"/>
        <end position="122"/>
    </location>
</feature>
<evidence type="ECO:0000313" key="5">
    <source>
        <dbReference type="Proteomes" id="UP000694547"/>
    </source>
</evidence>
<accession>A0A6I9M4T1</accession>
<protein>
    <submittedName>
        <fullName evidence="4">Methyl-CpG binding domain protein 3-like 1</fullName>
    </submittedName>
</protein>
<dbReference type="Proteomes" id="UP000694547">
    <property type="component" value="Chromosome 7"/>
</dbReference>
<evidence type="ECO:0000259" key="2">
    <source>
        <dbReference type="Pfam" id="PF14048"/>
    </source>
</evidence>
<reference evidence="4 5" key="1">
    <citation type="submission" date="2018-10" db="EMBL/GenBank/DDBJ databases">
        <title>Improved assembly of the deer mouse Peromyscus maniculatus genome.</title>
        <authorList>
            <person name="Lassance J.-M."/>
            <person name="Hoekstra H.E."/>
        </authorList>
    </citation>
    <scope>NUCLEOTIDE SEQUENCE [LARGE SCALE GENOMIC DNA]</scope>
</reference>
<dbReference type="RefSeq" id="XP_042136404.1">
    <property type="nucleotide sequence ID" value="XM_042280470.2"/>
</dbReference>
<keyword evidence="5" id="KW-1185">Reference proteome</keyword>
<evidence type="ECO:0000259" key="3">
    <source>
        <dbReference type="Pfam" id="PF16564"/>
    </source>
</evidence>
<dbReference type="InterPro" id="IPR025884">
    <property type="entry name" value="MeCpG-bd_2/3_C_dom"/>
</dbReference>
<dbReference type="AlphaFoldDB" id="A0A6I9M4T1"/>
<sequence length="189" mass="21283">MGKTSQRKQFDYENLSKPKPCLNTSIPLRMSSYTFKRPVTRITSHPGNEVRYHHWEESLDKPQQACWQKRLQGLQAYSSAGELLTTSDLAKALQDLTPRGTDASVSETQANSIGSRPMTTHESSSHLSEMIPEASIPQILCNQILVTEEDISKQEKKVKIARERLAVALIEHRLANEAEKARGSRRANL</sequence>
<dbReference type="RefSeq" id="XP_042136405.1">
    <property type="nucleotide sequence ID" value="XM_042280471.2"/>
</dbReference>
<organism evidence="4 5">
    <name type="scientific">Peromyscus maniculatus bairdii</name>
    <name type="common">Prairie deer mouse</name>
    <dbReference type="NCBI Taxonomy" id="230844"/>
    <lineage>
        <taxon>Eukaryota</taxon>
        <taxon>Metazoa</taxon>
        <taxon>Chordata</taxon>
        <taxon>Craniata</taxon>
        <taxon>Vertebrata</taxon>
        <taxon>Euteleostomi</taxon>
        <taxon>Mammalia</taxon>
        <taxon>Eutheria</taxon>
        <taxon>Euarchontoglires</taxon>
        <taxon>Glires</taxon>
        <taxon>Rodentia</taxon>
        <taxon>Myomorpha</taxon>
        <taxon>Muroidea</taxon>
        <taxon>Cricetidae</taxon>
        <taxon>Neotominae</taxon>
        <taxon>Peromyscus</taxon>
    </lineage>
</organism>
<dbReference type="GeneTree" id="ENSGT00950000183005"/>
<evidence type="ECO:0000313" key="4">
    <source>
        <dbReference type="Ensembl" id="ENSPEMP00000007487.1"/>
    </source>
</evidence>
<dbReference type="Pfam" id="PF16564">
    <property type="entry name" value="MBDa"/>
    <property type="match status" value="1"/>
</dbReference>
<dbReference type="CTD" id="85509"/>
<proteinExistence type="predicted"/>
<reference evidence="4" key="2">
    <citation type="submission" date="2025-08" db="UniProtKB">
        <authorList>
            <consortium name="Ensembl"/>
        </authorList>
    </citation>
    <scope>IDENTIFICATION</scope>
</reference>
<dbReference type="Ensembl" id="ENSPEMT00000011627.2">
    <property type="protein sequence ID" value="ENSPEMP00000007487.1"/>
    <property type="gene ID" value="ENSPEMG00000009423.2"/>
</dbReference>
<feature type="compositionally biased region" description="Polar residues" evidence="1">
    <location>
        <begin position="103"/>
        <end position="122"/>
    </location>
</feature>
<dbReference type="InterPro" id="IPR032343">
    <property type="entry name" value="MBD2/MBD3_p55-bd"/>
</dbReference>
<feature type="domain" description="Methyl-CpG-binding" evidence="3">
    <location>
        <begin position="6"/>
        <end position="76"/>
    </location>
</feature>